<dbReference type="OrthoDB" id="1621678at2759"/>
<keyword evidence="2" id="KW-1185">Reference proteome</keyword>
<dbReference type="Proteomes" id="UP000572817">
    <property type="component" value="Unassembled WGS sequence"/>
</dbReference>
<evidence type="ECO:0000313" key="1">
    <source>
        <dbReference type="EMBL" id="KAF4307153.1"/>
    </source>
</evidence>
<organism evidence="1 2">
    <name type="scientific">Botryosphaeria dothidea</name>
    <dbReference type="NCBI Taxonomy" id="55169"/>
    <lineage>
        <taxon>Eukaryota</taxon>
        <taxon>Fungi</taxon>
        <taxon>Dikarya</taxon>
        <taxon>Ascomycota</taxon>
        <taxon>Pezizomycotina</taxon>
        <taxon>Dothideomycetes</taxon>
        <taxon>Dothideomycetes incertae sedis</taxon>
        <taxon>Botryosphaeriales</taxon>
        <taxon>Botryosphaeriaceae</taxon>
        <taxon>Botryosphaeria</taxon>
    </lineage>
</organism>
<gene>
    <name evidence="1" type="ORF">GTA08_BOTSDO05262</name>
</gene>
<evidence type="ECO:0000313" key="2">
    <source>
        <dbReference type="Proteomes" id="UP000572817"/>
    </source>
</evidence>
<dbReference type="AlphaFoldDB" id="A0A8H4N4R2"/>
<reference evidence="1" key="1">
    <citation type="submission" date="2020-04" db="EMBL/GenBank/DDBJ databases">
        <title>Genome Assembly and Annotation of Botryosphaeria dothidea sdau 11-99, a Latent Pathogen of Apple Fruit Ring Rot in China.</title>
        <authorList>
            <person name="Yu C."/>
            <person name="Diao Y."/>
            <person name="Lu Q."/>
            <person name="Zhao J."/>
            <person name="Cui S."/>
            <person name="Peng C."/>
            <person name="He B."/>
            <person name="Liu H."/>
        </authorList>
    </citation>
    <scope>NUCLEOTIDE SEQUENCE [LARGE SCALE GENOMIC DNA]</scope>
    <source>
        <strain evidence="1">Sdau11-99</strain>
    </source>
</reference>
<accession>A0A8H4N4R2</accession>
<name>A0A8H4N4R2_9PEZI</name>
<dbReference type="EMBL" id="WWBZ02000033">
    <property type="protein sequence ID" value="KAF4307153.1"/>
    <property type="molecule type" value="Genomic_DNA"/>
</dbReference>
<protein>
    <submittedName>
        <fullName evidence="1">Uncharacterized protein</fullName>
    </submittedName>
</protein>
<sequence length="147" mass="16269">MGRIGFLSRSAMAEPSDEEGTRLMSANRDAQSLNLTRQSTVGFMDRFLDEAYKLALIHLDHEDLKQQYEAVMDDHASGMTTRSNTEHPLREFNVYMSLAIGAALSPNSARLESFATFLHVACMGIFPSLIKNVEDAPSGHFISSTDP</sequence>
<comment type="caution">
    <text evidence="1">The sequence shown here is derived from an EMBL/GenBank/DDBJ whole genome shotgun (WGS) entry which is preliminary data.</text>
</comment>
<proteinExistence type="predicted"/>